<dbReference type="CDD" id="cd02650">
    <property type="entry name" value="nuc_hydro_CaPnhB"/>
    <property type="match status" value="1"/>
</dbReference>
<dbReference type="PANTHER" id="PTHR12304">
    <property type="entry name" value="INOSINE-URIDINE PREFERRING NUCLEOSIDE HYDROLASE"/>
    <property type="match status" value="1"/>
</dbReference>
<evidence type="ECO:0000313" key="4">
    <source>
        <dbReference type="EMBL" id="MFF4776408.1"/>
    </source>
</evidence>
<dbReference type="RefSeq" id="WP_066949531.1">
    <property type="nucleotide sequence ID" value="NZ_BBYK01000075.1"/>
</dbReference>
<sequence length="332" mass="35498">MPKKATVLVDCDTGVDDAMALLYLLLDPDVEVCGLTTVFGNISAETAAINCLRVLELVGMEHIPVAKGADVMIRGDIPELAPHVHGQDGLGNSNLPMPKGSWQDETAAEMIARIARERPGEVHLIATGPLTNVAIALAMEPELPKLIKHVTIMGGAADAPGNQTPAAEANILHDPEAAQAVLSAAWNTTLVPLDVTMEELITEEHRAHFERVATPVTSFVARITDHYFDFFHAESFDVRCSPCHDALAAAIAVGDVEPIEAPVVNVEVECGYGPGRGATICDTRGRYRGHPPQEGARCRVVLKTDGTFADVLSRRLETWPPPHGRLANGGAR</sequence>
<gene>
    <name evidence="4" type="ORF">ACFY05_26460</name>
</gene>
<dbReference type="GO" id="GO:0016787">
    <property type="term" value="F:hydrolase activity"/>
    <property type="evidence" value="ECO:0007669"/>
    <property type="project" value="UniProtKB-KW"/>
</dbReference>
<dbReference type="EMBL" id="JBIAXI010000017">
    <property type="protein sequence ID" value="MFF4776408.1"/>
    <property type="molecule type" value="Genomic_DNA"/>
</dbReference>
<dbReference type="SUPFAM" id="SSF53590">
    <property type="entry name" value="Nucleoside hydrolase"/>
    <property type="match status" value="1"/>
</dbReference>
<evidence type="ECO:0000259" key="3">
    <source>
        <dbReference type="Pfam" id="PF01156"/>
    </source>
</evidence>
<accession>A0ABW6VDP3</accession>
<comment type="caution">
    <text evidence="4">The sequence shown here is derived from an EMBL/GenBank/DDBJ whole genome shotgun (WGS) entry which is preliminary data.</text>
</comment>
<dbReference type="PANTHER" id="PTHR12304:SF4">
    <property type="entry name" value="URIDINE NUCLEOSIDASE"/>
    <property type="match status" value="1"/>
</dbReference>
<keyword evidence="1 4" id="KW-0378">Hydrolase</keyword>
<dbReference type="Pfam" id="PF01156">
    <property type="entry name" value="IU_nuc_hydro"/>
    <property type="match status" value="1"/>
</dbReference>
<dbReference type="InterPro" id="IPR001910">
    <property type="entry name" value="Inosine/uridine_hydrolase_dom"/>
</dbReference>
<name>A0ABW6VDP3_MICFU</name>
<evidence type="ECO:0000256" key="1">
    <source>
        <dbReference type="ARBA" id="ARBA00022801"/>
    </source>
</evidence>
<dbReference type="Proteomes" id="UP001602119">
    <property type="component" value="Unassembled WGS sequence"/>
</dbReference>
<organism evidence="4 5">
    <name type="scientific">Microtetraspora fusca</name>
    <dbReference type="NCBI Taxonomy" id="1997"/>
    <lineage>
        <taxon>Bacteria</taxon>
        <taxon>Bacillati</taxon>
        <taxon>Actinomycetota</taxon>
        <taxon>Actinomycetes</taxon>
        <taxon>Streptosporangiales</taxon>
        <taxon>Streptosporangiaceae</taxon>
        <taxon>Microtetraspora</taxon>
    </lineage>
</organism>
<feature type="domain" description="Inosine/uridine-preferring nucleoside hydrolase" evidence="3">
    <location>
        <begin position="7"/>
        <end position="305"/>
    </location>
</feature>
<dbReference type="InterPro" id="IPR023186">
    <property type="entry name" value="IUNH"/>
</dbReference>
<keyword evidence="5" id="KW-1185">Reference proteome</keyword>
<reference evidence="4 5" key="1">
    <citation type="submission" date="2024-10" db="EMBL/GenBank/DDBJ databases">
        <title>The Natural Products Discovery Center: Release of the First 8490 Sequenced Strains for Exploring Actinobacteria Biosynthetic Diversity.</title>
        <authorList>
            <person name="Kalkreuter E."/>
            <person name="Kautsar S.A."/>
            <person name="Yang D."/>
            <person name="Bader C.D."/>
            <person name="Teijaro C.N."/>
            <person name="Fluegel L."/>
            <person name="Davis C.M."/>
            <person name="Simpson J.R."/>
            <person name="Lauterbach L."/>
            <person name="Steele A.D."/>
            <person name="Gui C."/>
            <person name="Meng S."/>
            <person name="Li G."/>
            <person name="Viehrig K."/>
            <person name="Ye F."/>
            <person name="Su P."/>
            <person name="Kiefer A.F."/>
            <person name="Nichols A."/>
            <person name="Cepeda A.J."/>
            <person name="Yan W."/>
            <person name="Fan B."/>
            <person name="Jiang Y."/>
            <person name="Adhikari A."/>
            <person name="Zheng C.-J."/>
            <person name="Schuster L."/>
            <person name="Cowan T.M."/>
            <person name="Smanski M.J."/>
            <person name="Chevrette M.G."/>
            <person name="De Carvalho L.P.S."/>
            <person name="Shen B."/>
        </authorList>
    </citation>
    <scope>NUCLEOTIDE SEQUENCE [LARGE SCALE GENOMIC DNA]</scope>
    <source>
        <strain evidence="4 5">NPDC001281</strain>
    </source>
</reference>
<evidence type="ECO:0000313" key="5">
    <source>
        <dbReference type="Proteomes" id="UP001602119"/>
    </source>
</evidence>
<dbReference type="Gene3D" id="3.90.245.10">
    <property type="entry name" value="Ribonucleoside hydrolase-like"/>
    <property type="match status" value="1"/>
</dbReference>
<dbReference type="InterPro" id="IPR036452">
    <property type="entry name" value="Ribo_hydro-like"/>
</dbReference>
<evidence type="ECO:0000256" key="2">
    <source>
        <dbReference type="ARBA" id="ARBA00023295"/>
    </source>
</evidence>
<keyword evidence="2" id="KW-0326">Glycosidase</keyword>
<proteinExistence type="predicted"/>
<protein>
    <submittedName>
        <fullName evidence="4">Nucleoside hydrolase</fullName>
    </submittedName>
</protein>